<dbReference type="Gene3D" id="1.20.1070.10">
    <property type="entry name" value="Rhodopsin 7-helix transmembrane proteins"/>
    <property type="match status" value="1"/>
</dbReference>
<evidence type="ECO:0000313" key="2">
    <source>
        <dbReference type="EMBL" id="GFS18407.1"/>
    </source>
</evidence>
<reference evidence="2 3" key="1">
    <citation type="journal article" date="2021" name="Elife">
        <title>Chloroplast acquisition without the gene transfer in kleptoplastic sea slugs, Plakobranchus ocellatus.</title>
        <authorList>
            <person name="Maeda T."/>
            <person name="Takahashi S."/>
            <person name="Yoshida T."/>
            <person name="Shimamura S."/>
            <person name="Takaki Y."/>
            <person name="Nagai Y."/>
            <person name="Toyoda A."/>
            <person name="Suzuki Y."/>
            <person name="Arimoto A."/>
            <person name="Ishii H."/>
            <person name="Satoh N."/>
            <person name="Nishiyama T."/>
            <person name="Hasebe M."/>
            <person name="Maruyama T."/>
            <person name="Minagawa J."/>
            <person name="Obokata J."/>
            <person name="Shigenobu S."/>
        </authorList>
    </citation>
    <scope>NUCLEOTIDE SEQUENCE [LARGE SCALE GENOMIC DNA]</scope>
</reference>
<organism evidence="2 3">
    <name type="scientific">Elysia marginata</name>
    <dbReference type="NCBI Taxonomy" id="1093978"/>
    <lineage>
        <taxon>Eukaryota</taxon>
        <taxon>Metazoa</taxon>
        <taxon>Spiralia</taxon>
        <taxon>Lophotrochozoa</taxon>
        <taxon>Mollusca</taxon>
        <taxon>Gastropoda</taxon>
        <taxon>Heterobranchia</taxon>
        <taxon>Euthyneura</taxon>
        <taxon>Panpulmonata</taxon>
        <taxon>Sacoglossa</taxon>
        <taxon>Placobranchoidea</taxon>
        <taxon>Plakobranchidae</taxon>
        <taxon>Elysia</taxon>
    </lineage>
</organism>
<protein>
    <recommendedName>
        <fullName evidence="4">G-protein coupled receptors family 1 profile domain-containing protein</fullName>
    </recommendedName>
</protein>
<proteinExistence type="predicted"/>
<dbReference type="SUPFAM" id="SSF81321">
    <property type="entry name" value="Family A G protein-coupled receptor-like"/>
    <property type="match status" value="1"/>
</dbReference>
<name>A0AAV4J6I8_9GAST</name>
<keyword evidence="3" id="KW-1185">Reference proteome</keyword>
<accession>A0AAV4J6I8</accession>
<keyword evidence="1" id="KW-0472">Membrane</keyword>
<dbReference type="AlphaFoldDB" id="A0AAV4J6I8"/>
<feature type="transmembrane region" description="Helical" evidence="1">
    <location>
        <begin position="118"/>
        <end position="147"/>
    </location>
</feature>
<feature type="transmembrane region" description="Helical" evidence="1">
    <location>
        <begin position="167"/>
        <end position="185"/>
    </location>
</feature>
<evidence type="ECO:0008006" key="4">
    <source>
        <dbReference type="Google" id="ProtNLM"/>
    </source>
</evidence>
<keyword evidence="1" id="KW-1133">Transmembrane helix</keyword>
<evidence type="ECO:0000256" key="1">
    <source>
        <dbReference type="SAM" id="Phobius"/>
    </source>
</evidence>
<dbReference type="Proteomes" id="UP000762676">
    <property type="component" value="Unassembled WGS sequence"/>
</dbReference>
<gene>
    <name evidence="2" type="ORF">ElyMa_001521400</name>
</gene>
<evidence type="ECO:0000313" key="3">
    <source>
        <dbReference type="Proteomes" id="UP000762676"/>
    </source>
</evidence>
<keyword evidence="1" id="KW-0812">Transmembrane</keyword>
<sequence>MRSWMSTFTPGLALASDNIALKTSRDVDHLGGGDHISIELSVDKTAQLRLLFNLLKDKAAMLRSETISTQRKEWQEKTRAPMMLPGLNSSTSSTAETHNVSVEYQYIVRQFMPHEALLTYNFICVIISEVVSTVGVVTNIINIIVFVKLGLRETTSISMMSLAVSDLILSALGLWSNLISVPRFINFGLPIRSGRMVGDIEVARVKNLLNEPQ</sequence>
<comment type="caution">
    <text evidence="2">The sequence shown here is derived from an EMBL/GenBank/DDBJ whole genome shotgun (WGS) entry which is preliminary data.</text>
</comment>
<dbReference type="EMBL" id="BMAT01002994">
    <property type="protein sequence ID" value="GFS18407.1"/>
    <property type="molecule type" value="Genomic_DNA"/>
</dbReference>